<dbReference type="Pfam" id="PF01569">
    <property type="entry name" value="PAP2"/>
    <property type="match status" value="1"/>
</dbReference>
<organism evidence="8 9">
    <name type="scientific">Pycnococcus provasolii</name>
    <dbReference type="NCBI Taxonomy" id="41880"/>
    <lineage>
        <taxon>Eukaryota</taxon>
        <taxon>Viridiplantae</taxon>
        <taxon>Chlorophyta</taxon>
        <taxon>Pseudoscourfieldiophyceae</taxon>
        <taxon>Pseudoscourfieldiales</taxon>
        <taxon>Pycnococcaceae</taxon>
        <taxon>Pycnococcus</taxon>
    </lineage>
</organism>
<feature type="transmembrane region" description="Helical" evidence="6">
    <location>
        <begin position="39"/>
        <end position="58"/>
    </location>
</feature>
<reference evidence="8" key="1">
    <citation type="submission" date="2020-10" db="EMBL/GenBank/DDBJ databases">
        <title>Unveiling of a novel bifunctional photoreceptor, Dualchrome1, isolated from a cosmopolitan green alga.</title>
        <authorList>
            <person name="Suzuki S."/>
            <person name="Kawachi M."/>
        </authorList>
    </citation>
    <scope>NUCLEOTIDE SEQUENCE</scope>
    <source>
        <strain evidence="8">NIES 2893</strain>
    </source>
</reference>
<feature type="domain" description="Phosphatidic acid phosphatase type 2/haloperoxidase" evidence="7">
    <location>
        <begin position="136"/>
        <end position="295"/>
    </location>
</feature>
<comment type="caution">
    <text evidence="8">The sequence shown here is derived from an EMBL/GenBank/DDBJ whole genome shotgun (WGS) entry which is preliminary data.</text>
</comment>
<dbReference type="PANTHER" id="PTHR10165">
    <property type="entry name" value="LIPID PHOSPHATE PHOSPHATASE"/>
    <property type="match status" value="1"/>
</dbReference>
<protein>
    <recommendedName>
        <fullName evidence="7">Phosphatidic acid phosphatase type 2/haloperoxidase domain-containing protein</fullName>
    </recommendedName>
</protein>
<evidence type="ECO:0000259" key="7">
    <source>
        <dbReference type="SMART" id="SM00014"/>
    </source>
</evidence>
<evidence type="ECO:0000313" key="9">
    <source>
        <dbReference type="Proteomes" id="UP000660262"/>
    </source>
</evidence>
<comment type="subcellular location">
    <subcellularLocation>
        <location evidence="1">Membrane</location>
        <topology evidence="1">Multi-pass membrane protein</topology>
    </subcellularLocation>
</comment>
<feature type="transmembrane region" description="Helical" evidence="6">
    <location>
        <begin position="204"/>
        <end position="222"/>
    </location>
</feature>
<dbReference type="OrthoDB" id="10030083at2759"/>
<evidence type="ECO:0000256" key="5">
    <source>
        <dbReference type="ARBA" id="ARBA00023136"/>
    </source>
</evidence>
<gene>
    <name evidence="8" type="ORF">PPROV_000529600</name>
</gene>
<dbReference type="GO" id="GO:0016020">
    <property type="term" value="C:membrane"/>
    <property type="evidence" value="ECO:0007669"/>
    <property type="project" value="UniProtKB-SubCell"/>
</dbReference>
<evidence type="ECO:0000256" key="3">
    <source>
        <dbReference type="ARBA" id="ARBA00022692"/>
    </source>
</evidence>
<sequence length="323" mass="34063">MAPASPSSASAPRVAVQLEVARGGAQETRGDGHSSVRTVPISILVTSVGLAVTVLASTHPAQRFPLTPTNAANYDFPFKGDHETVPYVAVVVLGIVAVVACAVAEGLLQRKGSRIKQTNGRCAAVLDALRSPAAHVLVCGLDAAILTGLVTQALKDYVGEPRPDYLARCAYVDKTVPSWSACETQEALDSDIVVRDGRRSFPSGHASTAAVFGVFLAGYWAMRIATPDVRLAAVRVLRAPDWVHEFVGVALDLFPALPLFAACYIAASRVADFRHSPGDVAMGFLLGAAFAAHGLARVARLASPRTCLEEESQRLINNDVDVV</sequence>
<dbReference type="SUPFAM" id="SSF48317">
    <property type="entry name" value="Acid phosphatase/Vanadium-dependent haloperoxidase"/>
    <property type="match status" value="1"/>
</dbReference>
<proteinExistence type="inferred from homology"/>
<accession>A0A830HLV5</accession>
<keyword evidence="5 6" id="KW-0472">Membrane</keyword>
<dbReference type="EMBL" id="BNJQ01000013">
    <property type="protein sequence ID" value="GHP06551.1"/>
    <property type="molecule type" value="Genomic_DNA"/>
</dbReference>
<dbReference type="InterPro" id="IPR043216">
    <property type="entry name" value="PAP-like"/>
</dbReference>
<keyword evidence="9" id="KW-1185">Reference proteome</keyword>
<evidence type="ECO:0000256" key="2">
    <source>
        <dbReference type="ARBA" id="ARBA00008816"/>
    </source>
</evidence>
<dbReference type="SMART" id="SM00014">
    <property type="entry name" value="acidPPc"/>
    <property type="match status" value="1"/>
</dbReference>
<comment type="similarity">
    <text evidence="2">Belongs to the PA-phosphatase related phosphoesterase family.</text>
</comment>
<dbReference type="GO" id="GO:0006644">
    <property type="term" value="P:phospholipid metabolic process"/>
    <property type="evidence" value="ECO:0007669"/>
    <property type="project" value="InterPro"/>
</dbReference>
<keyword evidence="4 6" id="KW-1133">Transmembrane helix</keyword>
<feature type="transmembrane region" description="Helical" evidence="6">
    <location>
        <begin position="87"/>
        <end position="108"/>
    </location>
</feature>
<dbReference type="GO" id="GO:0046839">
    <property type="term" value="P:phospholipid dephosphorylation"/>
    <property type="evidence" value="ECO:0007669"/>
    <property type="project" value="TreeGrafter"/>
</dbReference>
<evidence type="ECO:0000256" key="1">
    <source>
        <dbReference type="ARBA" id="ARBA00004141"/>
    </source>
</evidence>
<feature type="transmembrane region" description="Helical" evidence="6">
    <location>
        <begin position="242"/>
        <end position="267"/>
    </location>
</feature>
<dbReference type="Proteomes" id="UP000660262">
    <property type="component" value="Unassembled WGS sequence"/>
</dbReference>
<dbReference type="InterPro" id="IPR000326">
    <property type="entry name" value="PAP2/HPO"/>
</dbReference>
<evidence type="ECO:0000256" key="6">
    <source>
        <dbReference type="SAM" id="Phobius"/>
    </source>
</evidence>
<evidence type="ECO:0000256" key="4">
    <source>
        <dbReference type="ARBA" id="ARBA00022989"/>
    </source>
</evidence>
<evidence type="ECO:0000313" key="8">
    <source>
        <dbReference type="EMBL" id="GHP06551.1"/>
    </source>
</evidence>
<keyword evidence="3 6" id="KW-0812">Transmembrane</keyword>
<dbReference type="GO" id="GO:0008195">
    <property type="term" value="F:phosphatidate phosphatase activity"/>
    <property type="evidence" value="ECO:0007669"/>
    <property type="project" value="TreeGrafter"/>
</dbReference>
<dbReference type="InterPro" id="IPR036938">
    <property type="entry name" value="PAP2/HPO_sf"/>
</dbReference>
<dbReference type="AlphaFoldDB" id="A0A830HLV5"/>
<dbReference type="PANTHER" id="PTHR10165:SF35">
    <property type="entry name" value="RE23632P"/>
    <property type="match status" value="1"/>
</dbReference>
<name>A0A830HLV5_9CHLO</name>
<dbReference type="Gene3D" id="1.20.144.10">
    <property type="entry name" value="Phosphatidic acid phosphatase type 2/haloperoxidase"/>
    <property type="match status" value="1"/>
</dbReference>